<sequence>MSRFYFSGSNSSHASDDDDDDSLPYPAPLQRSDFLALDFDPSQYLSSLRNRHQTLEDLRSELRSRSQLLSKELLDLVNANYQDFLGLGRSLRSGDEKVEEVRVGLLGFRKEVETVRAKVLEREEEVKRALDERVAIRKQIATGRALIDYEARLALLEEQLKVDGAGKTQVHADEDVSDSEEESDEDGDDDDGAYSVSIAKLRRTVEQYRLIQEIGKGVGQEHPFITAQAPRMAKLRNTLILDLKTALQQAQTARKQGSDRVMKIMKIYAEMDESAEAVKVLKALKTS</sequence>
<dbReference type="GO" id="GO:0015031">
    <property type="term" value="P:protein transport"/>
    <property type="evidence" value="ECO:0007669"/>
    <property type="project" value="UniProtKB-KW"/>
</dbReference>
<dbReference type="AlphaFoldDB" id="A0A6A6JIQ2"/>
<keyword evidence="5" id="KW-0653">Protein transport</keyword>
<organism evidence="11 12">
    <name type="scientific">Westerdykella ornata</name>
    <dbReference type="NCBI Taxonomy" id="318751"/>
    <lineage>
        <taxon>Eukaryota</taxon>
        <taxon>Fungi</taxon>
        <taxon>Dikarya</taxon>
        <taxon>Ascomycota</taxon>
        <taxon>Pezizomycotina</taxon>
        <taxon>Dothideomycetes</taxon>
        <taxon>Pleosporomycetidae</taxon>
        <taxon>Pleosporales</taxon>
        <taxon>Sporormiaceae</taxon>
        <taxon>Westerdykella</taxon>
    </lineage>
</organism>
<evidence type="ECO:0000313" key="11">
    <source>
        <dbReference type="EMBL" id="KAF2276530.1"/>
    </source>
</evidence>
<gene>
    <name evidence="11" type="ORF">EI97DRAFT_467203</name>
</gene>
<evidence type="ECO:0000256" key="4">
    <source>
        <dbReference type="ARBA" id="ARBA00022448"/>
    </source>
</evidence>
<reference evidence="11" key="1">
    <citation type="journal article" date="2020" name="Stud. Mycol.">
        <title>101 Dothideomycetes genomes: a test case for predicting lifestyles and emergence of pathogens.</title>
        <authorList>
            <person name="Haridas S."/>
            <person name="Albert R."/>
            <person name="Binder M."/>
            <person name="Bloem J."/>
            <person name="Labutti K."/>
            <person name="Salamov A."/>
            <person name="Andreopoulos B."/>
            <person name="Baker S."/>
            <person name="Barry K."/>
            <person name="Bills G."/>
            <person name="Bluhm B."/>
            <person name="Cannon C."/>
            <person name="Castanera R."/>
            <person name="Culley D."/>
            <person name="Daum C."/>
            <person name="Ezra D."/>
            <person name="Gonzalez J."/>
            <person name="Henrissat B."/>
            <person name="Kuo A."/>
            <person name="Liang C."/>
            <person name="Lipzen A."/>
            <person name="Lutzoni F."/>
            <person name="Magnuson J."/>
            <person name="Mondo S."/>
            <person name="Nolan M."/>
            <person name="Ohm R."/>
            <person name="Pangilinan J."/>
            <person name="Park H.-J."/>
            <person name="Ramirez L."/>
            <person name="Alfaro M."/>
            <person name="Sun H."/>
            <person name="Tritt A."/>
            <person name="Yoshinaga Y."/>
            <person name="Zwiers L.-H."/>
            <person name="Turgeon B."/>
            <person name="Goodwin S."/>
            <person name="Spatafora J."/>
            <person name="Crous P."/>
            <person name="Grigoriev I."/>
        </authorList>
    </citation>
    <scope>NUCLEOTIDE SEQUENCE</scope>
    <source>
        <strain evidence="11">CBS 379.55</strain>
    </source>
</reference>
<evidence type="ECO:0000256" key="8">
    <source>
        <dbReference type="ARBA" id="ARBA00031344"/>
    </source>
</evidence>
<comment type="similarity">
    <text evidence="2">Belongs to the COG2 family.</text>
</comment>
<dbReference type="PANTHER" id="PTHR12961">
    <property type="entry name" value="CONSERVED OLIGOMERIC GOLGI COMPLEX COMPONENT 2"/>
    <property type="match status" value="1"/>
</dbReference>
<keyword evidence="7" id="KW-0472">Membrane</keyword>
<evidence type="ECO:0000256" key="7">
    <source>
        <dbReference type="ARBA" id="ARBA00023136"/>
    </source>
</evidence>
<dbReference type="Pfam" id="PF06148">
    <property type="entry name" value="COG2_N"/>
    <property type="match status" value="1"/>
</dbReference>
<keyword evidence="4" id="KW-0813">Transport</keyword>
<dbReference type="GO" id="GO:0006891">
    <property type="term" value="P:intra-Golgi vesicle-mediated transport"/>
    <property type="evidence" value="ECO:0007669"/>
    <property type="project" value="TreeGrafter"/>
</dbReference>
<comment type="subcellular location">
    <subcellularLocation>
        <location evidence="1">Golgi apparatus membrane</location>
        <topology evidence="1">Peripheral membrane protein</topology>
    </subcellularLocation>
</comment>
<name>A0A6A6JIQ2_WESOR</name>
<evidence type="ECO:0000256" key="2">
    <source>
        <dbReference type="ARBA" id="ARBA00007603"/>
    </source>
</evidence>
<dbReference type="GO" id="GO:0017119">
    <property type="term" value="C:Golgi transport complex"/>
    <property type="evidence" value="ECO:0007669"/>
    <property type="project" value="TreeGrafter"/>
</dbReference>
<evidence type="ECO:0000256" key="5">
    <source>
        <dbReference type="ARBA" id="ARBA00022927"/>
    </source>
</evidence>
<keyword evidence="6" id="KW-0333">Golgi apparatus</keyword>
<dbReference type="GeneID" id="54554760"/>
<evidence type="ECO:0000256" key="9">
    <source>
        <dbReference type="SAM" id="MobiDB-lite"/>
    </source>
</evidence>
<feature type="region of interest" description="Disordered" evidence="9">
    <location>
        <begin position="1"/>
        <end position="25"/>
    </location>
</feature>
<dbReference type="EMBL" id="ML986493">
    <property type="protein sequence ID" value="KAF2276530.1"/>
    <property type="molecule type" value="Genomic_DNA"/>
</dbReference>
<dbReference type="OrthoDB" id="332281at2759"/>
<dbReference type="RefSeq" id="XP_033654069.1">
    <property type="nucleotide sequence ID" value="XM_033801585.1"/>
</dbReference>
<dbReference type="PANTHER" id="PTHR12961:SF0">
    <property type="entry name" value="CONSERVED OLIGOMERIC GOLGI COMPLEX SUBUNIT 2"/>
    <property type="match status" value="1"/>
</dbReference>
<evidence type="ECO:0000259" key="10">
    <source>
        <dbReference type="Pfam" id="PF06148"/>
    </source>
</evidence>
<dbReference type="Proteomes" id="UP000800097">
    <property type="component" value="Unassembled WGS sequence"/>
</dbReference>
<dbReference type="InterPro" id="IPR024602">
    <property type="entry name" value="COG_su2_N"/>
</dbReference>
<evidence type="ECO:0000313" key="12">
    <source>
        <dbReference type="Proteomes" id="UP000800097"/>
    </source>
</evidence>
<proteinExistence type="inferred from homology"/>
<evidence type="ECO:0000256" key="3">
    <source>
        <dbReference type="ARBA" id="ARBA00020977"/>
    </source>
</evidence>
<feature type="domain" description="Conserved oligomeric Golgi complex subunit 2 N-terminal" evidence="10">
    <location>
        <begin position="28"/>
        <end position="102"/>
    </location>
</feature>
<evidence type="ECO:0000256" key="6">
    <source>
        <dbReference type="ARBA" id="ARBA00023034"/>
    </source>
</evidence>
<dbReference type="InterPro" id="IPR009316">
    <property type="entry name" value="COG2"/>
</dbReference>
<dbReference type="GO" id="GO:0000139">
    <property type="term" value="C:Golgi membrane"/>
    <property type="evidence" value="ECO:0007669"/>
    <property type="project" value="UniProtKB-SubCell"/>
</dbReference>
<feature type="compositionally biased region" description="Acidic residues" evidence="9">
    <location>
        <begin position="175"/>
        <end position="192"/>
    </location>
</feature>
<feature type="region of interest" description="Disordered" evidence="9">
    <location>
        <begin position="166"/>
        <end position="193"/>
    </location>
</feature>
<dbReference type="GO" id="GO:0007030">
    <property type="term" value="P:Golgi organization"/>
    <property type="evidence" value="ECO:0007669"/>
    <property type="project" value="InterPro"/>
</dbReference>
<evidence type="ECO:0000256" key="1">
    <source>
        <dbReference type="ARBA" id="ARBA00004395"/>
    </source>
</evidence>
<keyword evidence="12" id="KW-1185">Reference proteome</keyword>
<accession>A0A6A6JIQ2</accession>
<protein>
    <recommendedName>
        <fullName evidence="3">Conserved oligomeric Golgi complex subunit 2</fullName>
    </recommendedName>
    <alternativeName>
        <fullName evidence="8">Component of oligomeric Golgi complex 2</fullName>
    </alternativeName>
</protein>